<proteinExistence type="predicted"/>
<name>A0ABZ0RGZ9_9BACT</name>
<dbReference type="EMBL" id="CP138858">
    <property type="protein sequence ID" value="WPJ95312.1"/>
    <property type="molecule type" value="Genomic_DNA"/>
</dbReference>
<sequence length="46" mass="4841">MKLQIVIVPQKAVEAGVLPLGGSARTTFTTQPHKGGTPTFQNDFGT</sequence>
<protein>
    <submittedName>
        <fullName evidence="2">Uncharacterized protein</fullName>
    </submittedName>
</protein>
<evidence type="ECO:0000313" key="2">
    <source>
        <dbReference type="EMBL" id="WPJ95312.1"/>
    </source>
</evidence>
<reference evidence="2 3" key="1">
    <citation type="submission" date="2023-11" db="EMBL/GenBank/DDBJ databases">
        <title>Coraliomargarita sp. nov., isolated from marine algae.</title>
        <authorList>
            <person name="Lee J.K."/>
            <person name="Baek J.H."/>
            <person name="Kim J.M."/>
            <person name="Choi D.G."/>
            <person name="Jeon C.O."/>
        </authorList>
    </citation>
    <scope>NUCLEOTIDE SEQUENCE [LARGE SCALE GENOMIC DNA]</scope>
    <source>
        <strain evidence="2 3">J2-16</strain>
    </source>
</reference>
<keyword evidence="3" id="KW-1185">Reference proteome</keyword>
<organism evidence="2 3">
    <name type="scientific">Coraliomargarita algicola</name>
    <dbReference type="NCBI Taxonomy" id="3092156"/>
    <lineage>
        <taxon>Bacteria</taxon>
        <taxon>Pseudomonadati</taxon>
        <taxon>Verrucomicrobiota</taxon>
        <taxon>Opitutia</taxon>
        <taxon>Puniceicoccales</taxon>
        <taxon>Coraliomargaritaceae</taxon>
        <taxon>Coraliomargarita</taxon>
    </lineage>
</organism>
<accession>A0ABZ0RGZ9</accession>
<dbReference type="Proteomes" id="UP001324993">
    <property type="component" value="Chromosome"/>
</dbReference>
<dbReference type="RefSeq" id="WP_319832203.1">
    <property type="nucleotide sequence ID" value="NZ_CP138858.1"/>
</dbReference>
<feature type="region of interest" description="Disordered" evidence="1">
    <location>
        <begin position="27"/>
        <end position="46"/>
    </location>
</feature>
<gene>
    <name evidence="2" type="ORF">SH580_17975</name>
</gene>
<evidence type="ECO:0000256" key="1">
    <source>
        <dbReference type="SAM" id="MobiDB-lite"/>
    </source>
</evidence>
<evidence type="ECO:0000313" key="3">
    <source>
        <dbReference type="Proteomes" id="UP001324993"/>
    </source>
</evidence>